<reference evidence="3" key="2">
    <citation type="submission" date="2024-06" db="EMBL/GenBank/DDBJ databases">
        <authorList>
            <person name="Petrova K.O."/>
            <person name="Toshchakov S.V."/>
            <person name="Boltjanskaja Y.V."/>
            <person name="Kevbrin V.V."/>
        </authorList>
    </citation>
    <scope>NUCLEOTIDE SEQUENCE</scope>
    <source>
        <strain evidence="3">Z-710</strain>
    </source>
</reference>
<feature type="transmembrane region" description="Helical" evidence="1">
    <location>
        <begin position="201"/>
        <end position="218"/>
    </location>
</feature>
<organism evidence="3">
    <name type="scientific">Proteinivorax hydrogeniformans</name>
    <dbReference type="NCBI Taxonomy" id="1826727"/>
    <lineage>
        <taxon>Bacteria</taxon>
        <taxon>Bacillati</taxon>
        <taxon>Bacillota</taxon>
        <taxon>Clostridia</taxon>
        <taxon>Eubacteriales</taxon>
        <taxon>Proteinivoracaceae</taxon>
        <taxon>Proteinivorax</taxon>
    </lineage>
</organism>
<feature type="signal peptide" evidence="2">
    <location>
        <begin position="1"/>
        <end position="21"/>
    </location>
</feature>
<name>A0AAU8HW21_9FIRM</name>
<feature type="chain" id="PRO_5043560480" evidence="2">
    <location>
        <begin position="22"/>
        <end position="227"/>
    </location>
</feature>
<sequence>MKIKVLILTIFLIFCSTHIHAHEGIFIDRDISTIDKSWQVEDIQHSKAIYSELTEEYEVQFFKFEGQKGDKYYSQILIPQIEGNHNFMVNKILIGEGFPALNKGYDEILPDQYGGIPIAPGNSREEFFEPFTQTSYYKKQQFSMDLEQDGTYYIAVFNPHGQTGKYVLAIGEEEDMSASELLWYPVTWFKVNWWFSPFRPLIMSVIVISLIFVCAKIIQTIRKRKIS</sequence>
<dbReference type="EMBL" id="CP159485">
    <property type="protein sequence ID" value="XCI29599.1"/>
    <property type="molecule type" value="Genomic_DNA"/>
</dbReference>
<keyword evidence="2" id="KW-0732">Signal</keyword>
<dbReference type="RefSeq" id="WP_353894147.1">
    <property type="nucleotide sequence ID" value="NZ_CP159485.1"/>
</dbReference>
<evidence type="ECO:0000256" key="1">
    <source>
        <dbReference type="SAM" id="Phobius"/>
    </source>
</evidence>
<keyword evidence="1" id="KW-0472">Membrane</keyword>
<proteinExistence type="predicted"/>
<keyword evidence="1" id="KW-0812">Transmembrane</keyword>
<reference evidence="3" key="1">
    <citation type="journal article" date="2018" name="Antonie Van Leeuwenhoek">
        <title>Proteinivorax hydrogeniformans sp. nov., an anaerobic, haloalkaliphilic bacterium fermenting proteinaceous compounds with high hydrogen production.</title>
        <authorList>
            <person name="Boltyanskaya Y."/>
            <person name="Detkova E."/>
            <person name="Pimenov N."/>
            <person name="Kevbrin V."/>
        </authorList>
    </citation>
    <scope>NUCLEOTIDE SEQUENCE</scope>
    <source>
        <strain evidence="3">Z-710</strain>
    </source>
</reference>
<gene>
    <name evidence="3" type="ORF">PRVXH_000925</name>
</gene>
<protein>
    <submittedName>
        <fullName evidence="3">Uncharacterized protein</fullName>
    </submittedName>
</protein>
<keyword evidence="1" id="KW-1133">Transmembrane helix</keyword>
<evidence type="ECO:0000313" key="3">
    <source>
        <dbReference type="EMBL" id="XCI29599.1"/>
    </source>
</evidence>
<accession>A0AAU8HW21</accession>
<evidence type="ECO:0000256" key="2">
    <source>
        <dbReference type="SAM" id="SignalP"/>
    </source>
</evidence>
<dbReference type="AlphaFoldDB" id="A0AAU8HW21"/>